<evidence type="ECO:0000313" key="1">
    <source>
        <dbReference type="EMBL" id="KZV99706.1"/>
    </source>
</evidence>
<name>A0A165MSW9_EXIGL</name>
<proteinExistence type="predicted"/>
<organism evidence="1 2">
    <name type="scientific">Exidia glandulosa HHB12029</name>
    <dbReference type="NCBI Taxonomy" id="1314781"/>
    <lineage>
        <taxon>Eukaryota</taxon>
        <taxon>Fungi</taxon>
        <taxon>Dikarya</taxon>
        <taxon>Basidiomycota</taxon>
        <taxon>Agaricomycotina</taxon>
        <taxon>Agaricomycetes</taxon>
        <taxon>Auriculariales</taxon>
        <taxon>Exidiaceae</taxon>
        <taxon>Exidia</taxon>
    </lineage>
</organism>
<protein>
    <submittedName>
        <fullName evidence="1">Uncharacterized protein</fullName>
    </submittedName>
</protein>
<accession>A0A165MSW9</accession>
<dbReference type="EMBL" id="KV425907">
    <property type="protein sequence ID" value="KZV99706.1"/>
    <property type="molecule type" value="Genomic_DNA"/>
</dbReference>
<reference evidence="1 2" key="1">
    <citation type="journal article" date="2016" name="Mol. Biol. Evol.">
        <title>Comparative Genomics of Early-Diverging Mushroom-Forming Fungi Provides Insights into the Origins of Lignocellulose Decay Capabilities.</title>
        <authorList>
            <person name="Nagy L.G."/>
            <person name="Riley R."/>
            <person name="Tritt A."/>
            <person name="Adam C."/>
            <person name="Daum C."/>
            <person name="Floudas D."/>
            <person name="Sun H."/>
            <person name="Yadav J.S."/>
            <person name="Pangilinan J."/>
            <person name="Larsson K.H."/>
            <person name="Matsuura K."/>
            <person name="Barry K."/>
            <person name="Labutti K."/>
            <person name="Kuo R."/>
            <person name="Ohm R.A."/>
            <person name="Bhattacharya S.S."/>
            <person name="Shirouzu T."/>
            <person name="Yoshinaga Y."/>
            <person name="Martin F.M."/>
            <person name="Grigoriev I.V."/>
            <person name="Hibbett D.S."/>
        </authorList>
    </citation>
    <scope>NUCLEOTIDE SEQUENCE [LARGE SCALE GENOMIC DNA]</scope>
    <source>
        <strain evidence="1 2">HHB12029</strain>
    </source>
</reference>
<gene>
    <name evidence="1" type="ORF">EXIGLDRAFT_724262</name>
</gene>
<dbReference type="InParanoid" id="A0A165MSW9"/>
<dbReference type="Proteomes" id="UP000077266">
    <property type="component" value="Unassembled WGS sequence"/>
</dbReference>
<dbReference type="AlphaFoldDB" id="A0A165MSW9"/>
<evidence type="ECO:0000313" key="2">
    <source>
        <dbReference type="Proteomes" id="UP000077266"/>
    </source>
</evidence>
<sequence length="187" mass="21374">MGLFGFQQPEREILAQGAGMFSSITSLRLALTLLHPISQLNHTLSSLTHLYVDDDRSKNNFDSQGNSAYLRVVDHLSTVRTHDVLKVPSLSRVTWKSAFHNCAKSLAHIRGFVDNTLIRARYRKYLDQLEIVYTPEGWDDPILSDELRCVARMVIVETRWRDGYHDRTVHYQADAETAGNSEENVSR</sequence>
<keyword evidence="2" id="KW-1185">Reference proteome</keyword>